<feature type="region of interest" description="Disordered" evidence="1">
    <location>
        <begin position="429"/>
        <end position="512"/>
    </location>
</feature>
<evidence type="ECO:0000313" key="2">
    <source>
        <dbReference type="EMBL" id="KAK0612922.1"/>
    </source>
</evidence>
<evidence type="ECO:0000256" key="1">
    <source>
        <dbReference type="SAM" id="MobiDB-lite"/>
    </source>
</evidence>
<reference evidence="2" key="1">
    <citation type="submission" date="2023-06" db="EMBL/GenBank/DDBJ databases">
        <title>Genome-scale phylogeny and comparative genomics of the fungal order Sordariales.</title>
        <authorList>
            <consortium name="Lawrence Berkeley National Laboratory"/>
            <person name="Hensen N."/>
            <person name="Bonometti L."/>
            <person name="Westerberg I."/>
            <person name="Brannstrom I.O."/>
            <person name="Guillou S."/>
            <person name="Cros-Aarteil S."/>
            <person name="Calhoun S."/>
            <person name="Haridas S."/>
            <person name="Kuo A."/>
            <person name="Mondo S."/>
            <person name="Pangilinan J."/>
            <person name="Riley R."/>
            <person name="LaButti K."/>
            <person name="Andreopoulos B."/>
            <person name="Lipzen A."/>
            <person name="Chen C."/>
            <person name="Yanf M."/>
            <person name="Daum C."/>
            <person name="Ng V."/>
            <person name="Clum A."/>
            <person name="Steindorff A."/>
            <person name="Ohm R."/>
            <person name="Martin F."/>
            <person name="Silar P."/>
            <person name="Natvig D."/>
            <person name="Lalanne C."/>
            <person name="Gautier V."/>
            <person name="Ament-velasquez S.L."/>
            <person name="Kruys A."/>
            <person name="Hutchinson M.I."/>
            <person name="Powell A.J."/>
            <person name="Barry K."/>
            <person name="Miller A.N."/>
            <person name="Grigoriev I.V."/>
            <person name="Debuchy R."/>
            <person name="Gladieux P."/>
            <person name="Thoren M.H."/>
            <person name="Johannesson H."/>
        </authorList>
    </citation>
    <scope>NUCLEOTIDE SEQUENCE</scope>
    <source>
        <strain evidence="2">SMH3391-2</strain>
    </source>
</reference>
<evidence type="ECO:0000313" key="3">
    <source>
        <dbReference type="Proteomes" id="UP001174934"/>
    </source>
</evidence>
<sequence>MDHAISHTIGHAPDNSDSAATAAPTVASTSTTTATATATAITPASTQEKTSRIVSEYLKGKDQQWKAIYERKGPLTLLELPVDVLRLIVKEITHTNDLTSLALTNSAFHNLAIPLIYSRFDIVWPDGQISTSESKSVDALTYGLSTLCLGNAFARTARRTFNPTAAGSLNTFAGNDYAKYTKKFSLGNGPEDWVNEYKITKESGKMLGTMVSLAVAKMKNLEAFVWDMPTGVLSDIFMALSSLGDQPDNNCKLSRVWIRWHENIEHLAGSSSSAIPIPMGGGAAAVVPLGSQLTPIGIMLPPNGTHPIPRPAYSYSENYCEYPTFSVLPPLKSLTVLDIDELAYLDEMAVLIERSKDTLQELRVGIAARSTHKDFVQTWDGAGLKQIDHAAKWPGESTIGERRLGGILGVLVGKVYDIRKRPLLSRVKDKITPDNSADPEPSTLPTTPIPTSPQAEGDHPATPTGGVPSSLQTTDVNADQTVSSEVSSQANLLKKPQSLSKEDQTGTVNGEARKRLEGKLKLQSLELERVPLSLQVCRNAIDWSTLTSLTLLDCAQHETLWKILRKQFQPTPLGPGYGISTSSSKPPPPNTPLQYHLALKQIHTDFTTPTLISFIKETLAPNTLEVLFLQDRTRPNQPYPLPLDMILKGPLKRHRLSLRKLLLDSSAKLPAQGSLIVGDSGRWRNWTLTTEVLTYITSGRMPNLKELAVSLDYKDWHTFLQRLPNVPQLRAINVPHIAEYINSTCDPIELAHQIADIITLRPEIRLCYIGIGVKCFEILEYRETSSGMGAAGFVDIVTNDDPNLLLNNHPGSSTTTAANGMNGGLNGEEQEDTSDEEDDDDDSEDDDNTPTTATSEPDETQSDGDNVGGGEEDDDDKDSFVELDKGRVKLRLREILFYDDKVAIFRARHGGAPYAQYCEKITTLRDNDMQIQHNLLR</sequence>
<dbReference type="AlphaFoldDB" id="A0AA39TIN0"/>
<organism evidence="2 3">
    <name type="scientific">Bombardia bombarda</name>
    <dbReference type="NCBI Taxonomy" id="252184"/>
    <lineage>
        <taxon>Eukaryota</taxon>
        <taxon>Fungi</taxon>
        <taxon>Dikarya</taxon>
        <taxon>Ascomycota</taxon>
        <taxon>Pezizomycotina</taxon>
        <taxon>Sordariomycetes</taxon>
        <taxon>Sordariomycetidae</taxon>
        <taxon>Sordariales</taxon>
        <taxon>Lasiosphaeriaceae</taxon>
        <taxon>Bombardia</taxon>
    </lineage>
</organism>
<feature type="compositionally biased region" description="Polar residues" evidence="1">
    <location>
        <begin position="467"/>
        <end position="491"/>
    </location>
</feature>
<gene>
    <name evidence="2" type="ORF">B0T17DRAFT_593175</name>
</gene>
<accession>A0AA39TIN0</accession>
<proteinExistence type="predicted"/>
<feature type="region of interest" description="Disordered" evidence="1">
    <location>
        <begin position="1"/>
        <end position="26"/>
    </location>
</feature>
<keyword evidence="3" id="KW-1185">Reference proteome</keyword>
<name>A0AA39TIN0_9PEZI</name>
<feature type="region of interest" description="Disordered" evidence="1">
    <location>
        <begin position="805"/>
        <end position="880"/>
    </location>
</feature>
<dbReference type="Proteomes" id="UP001174934">
    <property type="component" value="Unassembled WGS sequence"/>
</dbReference>
<comment type="caution">
    <text evidence="2">The sequence shown here is derived from an EMBL/GenBank/DDBJ whole genome shotgun (WGS) entry which is preliminary data.</text>
</comment>
<dbReference type="EMBL" id="JAULSR010000008">
    <property type="protein sequence ID" value="KAK0612922.1"/>
    <property type="molecule type" value="Genomic_DNA"/>
</dbReference>
<feature type="compositionally biased region" description="Acidic residues" evidence="1">
    <location>
        <begin position="828"/>
        <end position="848"/>
    </location>
</feature>
<feature type="compositionally biased region" description="Polar residues" evidence="1">
    <location>
        <begin position="809"/>
        <end position="819"/>
    </location>
</feature>
<protein>
    <recommendedName>
        <fullName evidence="4">F-box domain-containing protein</fullName>
    </recommendedName>
</protein>
<evidence type="ECO:0008006" key="4">
    <source>
        <dbReference type="Google" id="ProtNLM"/>
    </source>
</evidence>